<organism evidence="3">
    <name type="scientific">Longilinea arvoryzae</name>
    <dbReference type="NCBI Taxonomy" id="360412"/>
    <lineage>
        <taxon>Bacteria</taxon>
        <taxon>Bacillati</taxon>
        <taxon>Chloroflexota</taxon>
        <taxon>Anaerolineae</taxon>
        <taxon>Anaerolineales</taxon>
        <taxon>Anaerolineaceae</taxon>
        <taxon>Longilinea</taxon>
    </lineage>
</organism>
<dbReference type="EMBL" id="DF967973">
    <property type="protein sequence ID" value="GAP16100.1"/>
    <property type="molecule type" value="Genomic_DNA"/>
</dbReference>
<keyword evidence="4" id="KW-1185">Reference proteome</keyword>
<dbReference type="RefSeq" id="WP_152031890.1">
    <property type="nucleotide sequence ID" value="NZ_DF967973.1"/>
</dbReference>
<feature type="compositionally biased region" description="Pro residues" evidence="1">
    <location>
        <begin position="43"/>
        <end position="53"/>
    </location>
</feature>
<sequence>MPNLSIRRLALLVFCIGCMVMSGCTGSAPAGTQAPQDTAATAPAPPTLTPTPAPTQTAIFTHTPTPFRTANGYIPGKYNTSDCVNYSPYLTANYSAEVKFCVWFIEIFRDGTMCVTVSWNVEYNAEAIGKSVKKSGDVNNPNMFMMDNLGNRYDLIGGGGDSNATTFWGNTLLTGWFLFPEPKPGITSLTFWDWDNIAKIENLVLTNPMPLTEESVSLKWHPYAIVYKSDIWKMEPGESGEFILTNLKNEKCQISERAPDQPDGKLKSELEIGQTTFDIYGWLESEQGMGYRDYQAISGLDGLDPQQLVIFRAAIPLADQDMCLDEISGILFTLSEPEEE</sequence>
<feature type="compositionally biased region" description="Low complexity" evidence="1">
    <location>
        <begin position="32"/>
        <end position="42"/>
    </location>
</feature>
<reference evidence="3" key="1">
    <citation type="submission" date="2015-07" db="EMBL/GenBank/DDBJ databases">
        <title>Draft Genome Sequences of Anaerolinea thermolimosa IMO-1, Bellilinea caldifistulae GOMI-1, Leptolinea tardivitalis YMTK-2, Levilinea saccharolytica KIBI-1,Longilinea arvoryzae KOME-1, Previously Described as Members of the Anaerolineaceae (Chloroflexi).</title>
        <authorList>
            <person name="Sekiguchi Y."/>
            <person name="Ohashi A."/>
            <person name="Matsuura N."/>
            <person name="Tourlousse M.D."/>
        </authorList>
    </citation>
    <scope>NUCLEOTIDE SEQUENCE [LARGE SCALE GENOMIC DNA]</scope>
    <source>
        <strain evidence="3">KOME-1</strain>
    </source>
</reference>
<gene>
    <name evidence="3" type="ORF">LARV_03896</name>
</gene>
<proteinExistence type="predicted"/>
<feature type="chain" id="PRO_5005512966" evidence="2">
    <location>
        <begin position="31"/>
        <end position="340"/>
    </location>
</feature>
<protein>
    <submittedName>
        <fullName evidence="3">Uncharacterized protein</fullName>
    </submittedName>
</protein>
<name>A0A0K8MY17_9CHLR</name>
<keyword evidence="2" id="KW-0732">Signal</keyword>
<evidence type="ECO:0000256" key="1">
    <source>
        <dbReference type="SAM" id="MobiDB-lite"/>
    </source>
</evidence>
<dbReference type="Proteomes" id="UP000055060">
    <property type="component" value="Unassembled WGS sequence"/>
</dbReference>
<accession>A0A0K8MY17</accession>
<evidence type="ECO:0000313" key="3">
    <source>
        <dbReference type="EMBL" id="GAP16100.1"/>
    </source>
</evidence>
<dbReference type="AlphaFoldDB" id="A0A0K8MY17"/>
<feature type="signal peptide" evidence="2">
    <location>
        <begin position="1"/>
        <end position="30"/>
    </location>
</feature>
<evidence type="ECO:0000256" key="2">
    <source>
        <dbReference type="SAM" id="SignalP"/>
    </source>
</evidence>
<dbReference type="PROSITE" id="PS51257">
    <property type="entry name" value="PROKAR_LIPOPROTEIN"/>
    <property type="match status" value="1"/>
</dbReference>
<evidence type="ECO:0000313" key="4">
    <source>
        <dbReference type="Proteomes" id="UP000055060"/>
    </source>
</evidence>
<feature type="region of interest" description="Disordered" evidence="1">
    <location>
        <begin position="32"/>
        <end position="57"/>
    </location>
</feature>